<evidence type="ECO:0000313" key="7">
    <source>
        <dbReference type="Proteomes" id="UP000824998"/>
    </source>
</evidence>
<evidence type="ECO:0000256" key="2">
    <source>
        <dbReference type="ARBA" id="ARBA00022741"/>
    </source>
</evidence>
<dbReference type="OrthoDB" id="248233at2759"/>
<sequence length="659" mass="71169">MASKGKQLPHERRKGESALSEFAEYVERQQAIRYPPATSSLATTVDDHAELDILDSLDLADASPAVQLKELLLSQDDGTLTALSNLLEHRVEEGHGETVFEVGFENNGTPMALSAEEWEVSMKRLHQAAKNISADCQVLLTKNVGGDAEAESTTTATGKEKDCSGKILIRQRPATVEEVIETRIAVVGNVDAGKSTMLGVLVKGGLDDGRGKARVSLFRHKHEIESGRTSSVGMEIMGFDTVGKVVASDVPGRKLSWEEIGKRSAKVISFTDLAGHERYLRTTVFGLLSSSPNYCLLMVAANNGLIGMSKEHLGIALALNVPVMVVITKIDICPPQILEQTIQQITRILKSPAARKIPIFIKNREECINTATQFVSQRICPIFQVSNVTGESLDLVRAFLNILPHHGHYDADAPFEFHVNDTFSVPFVGTVVSGVIKSGVIHTGDTVLIGPDSLGQFTTTTIRSIERKRIPVPAASAGQSASFALKRVRRKDVRKGMVVLPKLELNAPKVYREFVAEVLILSHATTIKTKYQAMLHVGPVSQTCSIIDIDRPHIRTGDKAVVAFRFVQRPEYLAPGDRLLFREGRTKGLGIVKSVGYDPKKPLGSLVDCKEEGEKSDETATEKANGEAAEGAGGGPSGGSSVRQPSGTGKEKGEASAKS</sequence>
<dbReference type="FunFam" id="3.40.50.300:FF:000091">
    <property type="entry name" value="Probable GTP-binding protein 1"/>
    <property type="match status" value="1"/>
</dbReference>
<keyword evidence="3" id="KW-0342">GTP-binding</keyword>
<evidence type="ECO:0000259" key="5">
    <source>
        <dbReference type="PROSITE" id="PS51722"/>
    </source>
</evidence>
<proteinExistence type="inferred from homology"/>
<gene>
    <name evidence="6" type="ORF">BJ875DRAFT_73586</name>
</gene>
<dbReference type="AlphaFoldDB" id="A0A9P8C3K5"/>
<comment type="similarity">
    <text evidence="1">Belongs to the TRAFAC class translation factor GTPase superfamily. Classic translation factor GTPase family. EF-Tu/EF-1A subfamily.</text>
</comment>
<evidence type="ECO:0000256" key="3">
    <source>
        <dbReference type="ARBA" id="ARBA00023134"/>
    </source>
</evidence>
<dbReference type="InterPro" id="IPR009001">
    <property type="entry name" value="Transl_elong_EF1A/Init_IF2_C"/>
</dbReference>
<dbReference type="PANTHER" id="PTHR43721">
    <property type="entry name" value="ELONGATION FACTOR TU-RELATED"/>
    <property type="match status" value="1"/>
</dbReference>
<keyword evidence="6" id="KW-0378">Hydrolase</keyword>
<dbReference type="SUPFAM" id="SSF50465">
    <property type="entry name" value="EF-Tu/eEF-1alpha/eIF2-gamma C-terminal domain"/>
    <property type="match status" value="1"/>
</dbReference>
<reference evidence="6" key="1">
    <citation type="journal article" date="2021" name="IMA Fungus">
        <title>Genomic characterization of three marine fungi, including Emericellopsis atlantica sp. nov. with signatures of a generalist lifestyle and marine biomass degradation.</title>
        <authorList>
            <person name="Hagestad O.C."/>
            <person name="Hou L."/>
            <person name="Andersen J.H."/>
            <person name="Hansen E.H."/>
            <person name="Altermark B."/>
            <person name="Li C."/>
            <person name="Kuhnert E."/>
            <person name="Cox R.J."/>
            <person name="Crous P.W."/>
            <person name="Spatafora J.W."/>
            <person name="Lail K."/>
            <person name="Amirebrahimi M."/>
            <person name="Lipzen A."/>
            <person name="Pangilinan J."/>
            <person name="Andreopoulos W."/>
            <person name="Hayes R.D."/>
            <person name="Ng V."/>
            <person name="Grigoriev I.V."/>
            <person name="Jackson S.A."/>
            <person name="Sutton T.D.S."/>
            <person name="Dobson A.D.W."/>
            <person name="Rama T."/>
        </authorList>
    </citation>
    <scope>NUCLEOTIDE SEQUENCE</scope>
    <source>
        <strain evidence="6">TRa018bII</strain>
    </source>
</reference>
<dbReference type="InterPro" id="IPR050055">
    <property type="entry name" value="EF-Tu_GTPase"/>
</dbReference>
<dbReference type="CDD" id="cd03694">
    <property type="entry name" value="GTPBP_II"/>
    <property type="match status" value="1"/>
</dbReference>
<name>A0A9P8C3K5_9HELO</name>
<dbReference type="InterPro" id="IPR027417">
    <property type="entry name" value="P-loop_NTPase"/>
</dbReference>
<dbReference type="InterPro" id="IPR004161">
    <property type="entry name" value="EFTu-like_2"/>
</dbReference>
<feature type="domain" description="Tr-type G" evidence="5">
    <location>
        <begin position="179"/>
        <end position="412"/>
    </location>
</feature>
<keyword evidence="2" id="KW-0547">Nucleotide-binding</keyword>
<dbReference type="CDD" id="cd03708">
    <property type="entry name" value="GTPBP_III"/>
    <property type="match status" value="1"/>
</dbReference>
<accession>A0A9P8C3K5</accession>
<dbReference type="SUPFAM" id="SSF50447">
    <property type="entry name" value="Translation proteins"/>
    <property type="match status" value="1"/>
</dbReference>
<protein>
    <submittedName>
        <fullName evidence="6">P-loop containing nucleoside triphosphate hydrolase protein</fullName>
    </submittedName>
</protein>
<dbReference type="CDD" id="cd04165">
    <property type="entry name" value="GTPBP1_like"/>
    <property type="match status" value="1"/>
</dbReference>
<keyword evidence="7" id="KW-1185">Reference proteome</keyword>
<organism evidence="6 7">
    <name type="scientific">Amylocarpus encephaloides</name>
    <dbReference type="NCBI Taxonomy" id="45428"/>
    <lineage>
        <taxon>Eukaryota</taxon>
        <taxon>Fungi</taxon>
        <taxon>Dikarya</taxon>
        <taxon>Ascomycota</taxon>
        <taxon>Pezizomycotina</taxon>
        <taxon>Leotiomycetes</taxon>
        <taxon>Helotiales</taxon>
        <taxon>Helotiales incertae sedis</taxon>
        <taxon>Amylocarpus</taxon>
    </lineage>
</organism>
<dbReference type="PANTHER" id="PTHR43721:SF9">
    <property type="entry name" value="GTP-BINDING PROTEIN 1"/>
    <property type="match status" value="1"/>
</dbReference>
<dbReference type="Pfam" id="PF00009">
    <property type="entry name" value="GTP_EFTU"/>
    <property type="match status" value="1"/>
</dbReference>
<dbReference type="GO" id="GO:0003746">
    <property type="term" value="F:translation elongation factor activity"/>
    <property type="evidence" value="ECO:0007669"/>
    <property type="project" value="TreeGrafter"/>
</dbReference>
<dbReference type="Gene3D" id="3.40.50.300">
    <property type="entry name" value="P-loop containing nucleotide triphosphate hydrolases"/>
    <property type="match status" value="1"/>
</dbReference>
<feature type="compositionally biased region" description="Basic and acidic residues" evidence="4">
    <location>
        <begin position="649"/>
        <end position="659"/>
    </location>
</feature>
<feature type="compositionally biased region" description="Basic and acidic residues" evidence="4">
    <location>
        <begin position="608"/>
        <end position="625"/>
    </location>
</feature>
<dbReference type="PROSITE" id="PS51722">
    <property type="entry name" value="G_TR_2"/>
    <property type="match status" value="1"/>
</dbReference>
<dbReference type="InterPro" id="IPR035531">
    <property type="entry name" value="GTPBP1-like"/>
</dbReference>
<dbReference type="EMBL" id="MU251540">
    <property type="protein sequence ID" value="KAG9232604.1"/>
    <property type="molecule type" value="Genomic_DNA"/>
</dbReference>
<evidence type="ECO:0000256" key="4">
    <source>
        <dbReference type="SAM" id="MobiDB-lite"/>
    </source>
</evidence>
<comment type="caution">
    <text evidence="6">The sequence shown here is derived from an EMBL/GenBank/DDBJ whole genome shotgun (WGS) entry which is preliminary data.</text>
</comment>
<evidence type="ECO:0000313" key="6">
    <source>
        <dbReference type="EMBL" id="KAG9232604.1"/>
    </source>
</evidence>
<dbReference type="GO" id="GO:0003924">
    <property type="term" value="F:GTPase activity"/>
    <property type="evidence" value="ECO:0007669"/>
    <property type="project" value="InterPro"/>
</dbReference>
<dbReference type="GO" id="GO:0005525">
    <property type="term" value="F:GTP binding"/>
    <property type="evidence" value="ECO:0007669"/>
    <property type="project" value="UniProtKB-KW"/>
</dbReference>
<feature type="region of interest" description="Disordered" evidence="4">
    <location>
        <begin position="603"/>
        <end position="659"/>
    </location>
</feature>
<dbReference type="FunFam" id="2.40.30.10:FF:000014">
    <property type="entry name" value="Probable GTP-binding protein 1"/>
    <property type="match status" value="1"/>
</dbReference>
<evidence type="ECO:0000256" key="1">
    <source>
        <dbReference type="ARBA" id="ARBA00007249"/>
    </source>
</evidence>
<dbReference type="Pfam" id="PF03144">
    <property type="entry name" value="GTP_EFTU_D2"/>
    <property type="match status" value="1"/>
</dbReference>
<dbReference type="InterPro" id="IPR009000">
    <property type="entry name" value="Transl_B-barrel_sf"/>
</dbReference>
<dbReference type="Proteomes" id="UP000824998">
    <property type="component" value="Unassembled WGS sequence"/>
</dbReference>
<dbReference type="Gene3D" id="2.40.30.10">
    <property type="entry name" value="Translation factors"/>
    <property type="match status" value="1"/>
</dbReference>
<dbReference type="InterPro" id="IPR000795">
    <property type="entry name" value="T_Tr_GTP-bd_dom"/>
</dbReference>
<dbReference type="SUPFAM" id="SSF52540">
    <property type="entry name" value="P-loop containing nucleoside triphosphate hydrolases"/>
    <property type="match status" value="1"/>
</dbReference>